<dbReference type="SUPFAM" id="SSF141523">
    <property type="entry name" value="L,D-transpeptidase catalytic domain-like"/>
    <property type="match status" value="1"/>
</dbReference>
<evidence type="ECO:0000313" key="11">
    <source>
        <dbReference type="EMBL" id="MBB5717421.1"/>
    </source>
</evidence>
<proteinExistence type="inferred from homology"/>
<dbReference type="PANTHER" id="PTHR30582:SF2">
    <property type="entry name" value="L,D-TRANSPEPTIDASE YCIB-RELATED"/>
    <property type="match status" value="1"/>
</dbReference>
<dbReference type="CDD" id="cd16913">
    <property type="entry name" value="YkuD_like"/>
    <property type="match status" value="1"/>
</dbReference>
<dbReference type="PROSITE" id="PS52029">
    <property type="entry name" value="LD_TPASE"/>
    <property type="match status" value="1"/>
</dbReference>
<keyword evidence="12" id="KW-1185">Reference proteome</keyword>
<gene>
    <name evidence="11" type="ORF">FHR23_000328</name>
</gene>
<keyword evidence="4 7" id="KW-0133">Cell shape</keyword>
<evidence type="ECO:0000313" key="12">
    <source>
        <dbReference type="Proteomes" id="UP000554342"/>
    </source>
</evidence>
<feature type="domain" description="L,D-TPase catalytic" evidence="10">
    <location>
        <begin position="73"/>
        <end position="182"/>
    </location>
</feature>
<dbReference type="RefSeq" id="WP_246359647.1">
    <property type="nucleotide sequence ID" value="NZ_BAABIF010000004.1"/>
</dbReference>
<reference evidence="11 12" key="1">
    <citation type="submission" date="2020-08" db="EMBL/GenBank/DDBJ databases">
        <title>Genomic Encyclopedia of Type Strains, Phase IV (KMG-IV): sequencing the most valuable type-strain genomes for metagenomic binning, comparative biology and taxonomic classification.</title>
        <authorList>
            <person name="Goeker M."/>
        </authorList>
    </citation>
    <scope>NUCLEOTIDE SEQUENCE [LARGE SCALE GENOMIC DNA]</scope>
    <source>
        <strain evidence="11 12">DSM 27203</strain>
    </source>
</reference>
<feature type="chain" id="PRO_5032941409" description="L,D-TPase catalytic domain-containing protein" evidence="9">
    <location>
        <begin position="37"/>
        <end position="243"/>
    </location>
</feature>
<dbReference type="EMBL" id="JACIJI010000001">
    <property type="protein sequence ID" value="MBB5717421.1"/>
    <property type="molecule type" value="Genomic_DNA"/>
</dbReference>
<dbReference type="GO" id="GO:0071972">
    <property type="term" value="F:peptidoglycan L,D-transpeptidase activity"/>
    <property type="evidence" value="ECO:0007669"/>
    <property type="project" value="TreeGrafter"/>
</dbReference>
<feature type="compositionally biased region" description="Pro residues" evidence="8">
    <location>
        <begin position="234"/>
        <end position="243"/>
    </location>
</feature>
<dbReference type="GO" id="GO:0008360">
    <property type="term" value="P:regulation of cell shape"/>
    <property type="evidence" value="ECO:0007669"/>
    <property type="project" value="UniProtKB-UniRule"/>
</dbReference>
<feature type="active site" description="Nucleophile" evidence="7">
    <location>
        <position position="158"/>
    </location>
</feature>
<feature type="compositionally biased region" description="Low complexity" evidence="8">
    <location>
        <begin position="210"/>
        <end position="233"/>
    </location>
</feature>
<keyword evidence="6 7" id="KW-0961">Cell wall biogenesis/degradation</keyword>
<feature type="region of interest" description="Disordered" evidence="8">
    <location>
        <begin position="204"/>
        <end position="243"/>
    </location>
</feature>
<evidence type="ECO:0000256" key="5">
    <source>
        <dbReference type="ARBA" id="ARBA00022984"/>
    </source>
</evidence>
<comment type="caution">
    <text evidence="11">The sequence shown here is derived from an EMBL/GenBank/DDBJ whole genome shotgun (WGS) entry which is preliminary data.</text>
</comment>
<organism evidence="11 12">
    <name type="scientific">Stakelama sediminis</name>
    <dbReference type="NCBI Taxonomy" id="463200"/>
    <lineage>
        <taxon>Bacteria</taxon>
        <taxon>Pseudomonadati</taxon>
        <taxon>Pseudomonadota</taxon>
        <taxon>Alphaproteobacteria</taxon>
        <taxon>Sphingomonadales</taxon>
        <taxon>Sphingomonadaceae</taxon>
        <taxon>Stakelama</taxon>
    </lineage>
</organism>
<dbReference type="UniPathway" id="UPA00219"/>
<dbReference type="PANTHER" id="PTHR30582">
    <property type="entry name" value="L,D-TRANSPEPTIDASE"/>
    <property type="match status" value="1"/>
</dbReference>
<dbReference type="Proteomes" id="UP000554342">
    <property type="component" value="Unassembled WGS sequence"/>
</dbReference>
<feature type="active site" description="Proton donor/acceptor" evidence="7">
    <location>
        <position position="145"/>
    </location>
</feature>
<dbReference type="GO" id="GO:0018104">
    <property type="term" value="P:peptidoglycan-protein cross-linking"/>
    <property type="evidence" value="ECO:0007669"/>
    <property type="project" value="TreeGrafter"/>
</dbReference>
<evidence type="ECO:0000256" key="6">
    <source>
        <dbReference type="ARBA" id="ARBA00023316"/>
    </source>
</evidence>
<dbReference type="Gene3D" id="2.40.440.10">
    <property type="entry name" value="L,D-transpeptidase catalytic domain-like"/>
    <property type="match status" value="1"/>
</dbReference>
<dbReference type="GO" id="GO:0005576">
    <property type="term" value="C:extracellular region"/>
    <property type="evidence" value="ECO:0007669"/>
    <property type="project" value="TreeGrafter"/>
</dbReference>
<dbReference type="AlphaFoldDB" id="A0A840YUS2"/>
<keyword evidence="5 7" id="KW-0573">Peptidoglycan synthesis</keyword>
<dbReference type="GO" id="GO:0071555">
    <property type="term" value="P:cell wall organization"/>
    <property type="evidence" value="ECO:0007669"/>
    <property type="project" value="UniProtKB-UniRule"/>
</dbReference>
<accession>A0A840YUS2</accession>
<dbReference type="InterPro" id="IPR005490">
    <property type="entry name" value="LD_TPept_cat_dom"/>
</dbReference>
<dbReference type="Pfam" id="PF03734">
    <property type="entry name" value="YkuD"/>
    <property type="match status" value="1"/>
</dbReference>
<evidence type="ECO:0000256" key="9">
    <source>
        <dbReference type="SAM" id="SignalP"/>
    </source>
</evidence>
<keyword evidence="9" id="KW-0732">Signal</keyword>
<dbReference type="InterPro" id="IPR050979">
    <property type="entry name" value="LD-transpeptidase"/>
</dbReference>
<evidence type="ECO:0000256" key="1">
    <source>
        <dbReference type="ARBA" id="ARBA00004752"/>
    </source>
</evidence>
<dbReference type="GO" id="GO:0016740">
    <property type="term" value="F:transferase activity"/>
    <property type="evidence" value="ECO:0007669"/>
    <property type="project" value="UniProtKB-KW"/>
</dbReference>
<feature type="signal peptide" evidence="9">
    <location>
        <begin position="1"/>
        <end position="36"/>
    </location>
</feature>
<sequence>MAQHSSSIRRVLRKTVLIAATACAGMSLLTVQPAAAKESAMRPNEVHTVLSLNAPLKGGDFAWDDDGSKTQPVRVVVDLAREMLYVYRGGTEIGRTIILYGADNKPTPMGVFPILNKDADHFSATYDHAPMPWNLRLTWGGVAIHGTEVDTRYATHGCVGVPVAFAKKLFHVARKGDPVLITRNWLPKLYDDKAQEELARLANAQVEQRASQQAPVPAAIAPATPAAPAQAAPAPAPADSPVP</sequence>
<comment type="similarity">
    <text evidence="2">Belongs to the YkuD family.</text>
</comment>
<name>A0A840YUS2_9SPHN</name>
<comment type="pathway">
    <text evidence="1 7">Cell wall biogenesis; peptidoglycan biosynthesis.</text>
</comment>
<protein>
    <recommendedName>
        <fullName evidence="10">L,D-TPase catalytic domain-containing protein</fullName>
    </recommendedName>
</protein>
<evidence type="ECO:0000256" key="4">
    <source>
        <dbReference type="ARBA" id="ARBA00022960"/>
    </source>
</evidence>
<evidence type="ECO:0000256" key="7">
    <source>
        <dbReference type="PROSITE-ProRule" id="PRU01373"/>
    </source>
</evidence>
<keyword evidence="3" id="KW-0808">Transferase</keyword>
<evidence type="ECO:0000256" key="2">
    <source>
        <dbReference type="ARBA" id="ARBA00005992"/>
    </source>
</evidence>
<evidence type="ECO:0000256" key="8">
    <source>
        <dbReference type="SAM" id="MobiDB-lite"/>
    </source>
</evidence>
<evidence type="ECO:0000256" key="3">
    <source>
        <dbReference type="ARBA" id="ARBA00022679"/>
    </source>
</evidence>
<dbReference type="InterPro" id="IPR038063">
    <property type="entry name" value="Transpep_catalytic_dom"/>
</dbReference>
<evidence type="ECO:0000259" key="10">
    <source>
        <dbReference type="PROSITE" id="PS52029"/>
    </source>
</evidence>